<feature type="non-terminal residue" evidence="2">
    <location>
        <position position="1"/>
    </location>
</feature>
<reference evidence="2 3" key="1">
    <citation type="journal article" date="2018" name="Front. Plant Sci.">
        <title>Red Clover (Trifolium pratense) and Zigzag Clover (T. medium) - A Picture of Genomic Similarities and Differences.</title>
        <authorList>
            <person name="Dluhosova J."/>
            <person name="Istvanek J."/>
            <person name="Nedelnik J."/>
            <person name="Repkova J."/>
        </authorList>
    </citation>
    <scope>NUCLEOTIDE SEQUENCE [LARGE SCALE GENOMIC DNA]</scope>
    <source>
        <strain evidence="3">cv. 10/8</strain>
        <tissue evidence="2">Leaf</tissue>
    </source>
</reference>
<sequence>TTISELVGSVLKFQISEVMSEPTQPSDASESEANVPKPNALSEANQEATSEDDLDEFLVEHDLHAKLKLNTRTQLK</sequence>
<protein>
    <submittedName>
        <fullName evidence="2">Uncharacterized protein</fullName>
    </submittedName>
</protein>
<dbReference type="EMBL" id="LXQA010028652">
    <property type="protein sequence ID" value="MCH94986.1"/>
    <property type="molecule type" value="Genomic_DNA"/>
</dbReference>
<feature type="compositionally biased region" description="Polar residues" evidence="1">
    <location>
        <begin position="21"/>
        <end position="32"/>
    </location>
</feature>
<dbReference type="AlphaFoldDB" id="A0A392N586"/>
<keyword evidence="3" id="KW-1185">Reference proteome</keyword>
<comment type="caution">
    <text evidence="2">The sequence shown here is derived from an EMBL/GenBank/DDBJ whole genome shotgun (WGS) entry which is preliminary data.</text>
</comment>
<gene>
    <name evidence="2" type="ORF">A2U01_0015958</name>
</gene>
<evidence type="ECO:0000313" key="2">
    <source>
        <dbReference type="EMBL" id="MCH94986.1"/>
    </source>
</evidence>
<proteinExistence type="predicted"/>
<accession>A0A392N586</accession>
<feature type="region of interest" description="Disordered" evidence="1">
    <location>
        <begin position="18"/>
        <end position="53"/>
    </location>
</feature>
<organism evidence="2 3">
    <name type="scientific">Trifolium medium</name>
    <dbReference type="NCBI Taxonomy" id="97028"/>
    <lineage>
        <taxon>Eukaryota</taxon>
        <taxon>Viridiplantae</taxon>
        <taxon>Streptophyta</taxon>
        <taxon>Embryophyta</taxon>
        <taxon>Tracheophyta</taxon>
        <taxon>Spermatophyta</taxon>
        <taxon>Magnoliopsida</taxon>
        <taxon>eudicotyledons</taxon>
        <taxon>Gunneridae</taxon>
        <taxon>Pentapetalae</taxon>
        <taxon>rosids</taxon>
        <taxon>fabids</taxon>
        <taxon>Fabales</taxon>
        <taxon>Fabaceae</taxon>
        <taxon>Papilionoideae</taxon>
        <taxon>50 kb inversion clade</taxon>
        <taxon>NPAAA clade</taxon>
        <taxon>Hologalegina</taxon>
        <taxon>IRL clade</taxon>
        <taxon>Trifolieae</taxon>
        <taxon>Trifolium</taxon>
    </lineage>
</organism>
<name>A0A392N586_9FABA</name>
<dbReference type="Proteomes" id="UP000265520">
    <property type="component" value="Unassembled WGS sequence"/>
</dbReference>
<evidence type="ECO:0000313" key="3">
    <source>
        <dbReference type="Proteomes" id="UP000265520"/>
    </source>
</evidence>
<evidence type="ECO:0000256" key="1">
    <source>
        <dbReference type="SAM" id="MobiDB-lite"/>
    </source>
</evidence>